<evidence type="ECO:0000313" key="1">
    <source>
        <dbReference type="Proteomes" id="UP000887540"/>
    </source>
</evidence>
<dbReference type="AlphaFoldDB" id="A0A914CJZ2"/>
<dbReference type="Proteomes" id="UP000887540">
    <property type="component" value="Unplaced"/>
</dbReference>
<dbReference type="InterPro" id="IPR036397">
    <property type="entry name" value="RNaseH_sf"/>
</dbReference>
<dbReference type="Gene3D" id="3.30.420.10">
    <property type="entry name" value="Ribonuclease H-like superfamily/Ribonuclease H"/>
    <property type="match status" value="1"/>
</dbReference>
<proteinExistence type="predicted"/>
<dbReference type="PANTHER" id="PTHR46068">
    <property type="entry name" value="PROTEIN CBG27172"/>
    <property type="match status" value="1"/>
</dbReference>
<organism evidence="1 2">
    <name type="scientific">Acrobeloides nanus</name>
    <dbReference type="NCBI Taxonomy" id="290746"/>
    <lineage>
        <taxon>Eukaryota</taxon>
        <taxon>Metazoa</taxon>
        <taxon>Ecdysozoa</taxon>
        <taxon>Nematoda</taxon>
        <taxon>Chromadorea</taxon>
        <taxon>Rhabditida</taxon>
        <taxon>Tylenchina</taxon>
        <taxon>Cephalobomorpha</taxon>
        <taxon>Cephaloboidea</taxon>
        <taxon>Cephalobidae</taxon>
        <taxon>Acrobeloides</taxon>
    </lineage>
</organism>
<accession>A0A914CJZ2</accession>
<dbReference type="WBParaSite" id="ACRNAN_scaffold11648.g20589.t1">
    <property type="protein sequence ID" value="ACRNAN_scaffold11648.g20589.t1"/>
    <property type="gene ID" value="ACRNAN_scaffold11648.g20589"/>
</dbReference>
<protein>
    <submittedName>
        <fullName evidence="2">Transposase</fullName>
    </submittedName>
</protein>
<sequence>MKTVQEEAEKGLREPQKTINEFEECCQQDSAPAYKAKETQDWLSENCPDFITREEWSPNLPHLNPLDYAVWSILGEKACAKPHKDVESLKLALIKGWDEITVEILKKIVDNFPKRLKAYVEAKGGHFE</sequence>
<dbReference type="PANTHER" id="PTHR46068:SF1">
    <property type="entry name" value="TRANSPOSASE IS30-LIKE HTH DOMAIN-CONTAINING PROTEIN"/>
    <property type="match status" value="1"/>
</dbReference>
<name>A0A914CJZ2_9BILA</name>
<evidence type="ECO:0000313" key="2">
    <source>
        <dbReference type="WBParaSite" id="ACRNAN_scaffold11648.g20589.t1"/>
    </source>
</evidence>
<reference evidence="2" key="1">
    <citation type="submission" date="2022-11" db="UniProtKB">
        <authorList>
            <consortium name="WormBaseParasite"/>
        </authorList>
    </citation>
    <scope>IDENTIFICATION</scope>
</reference>
<dbReference type="GO" id="GO:0003676">
    <property type="term" value="F:nucleic acid binding"/>
    <property type="evidence" value="ECO:0007669"/>
    <property type="project" value="InterPro"/>
</dbReference>
<keyword evidence="1" id="KW-1185">Reference proteome</keyword>